<dbReference type="InterPro" id="IPR036390">
    <property type="entry name" value="WH_DNA-bd_sf"/>
</dbReference>
<dbReference type="SMART" id="SM00526">
    <property type="entry name" value="H15"/>
    <property type="match status" value="1"/>
</dbReference>
<dbReference type="STRING" id="71717.A0A4Y7TQF5"/>
<proteinExistence type="predicted"/>
<dbReference type="Proteomes" id="UP000298030">
    <property type="component" value="Unassembled WGS sequence"/>
</dbReference>
<protein>
    <recommendedName>
        <fullName evidence="1">Histone H1</fullName>
    </recommendedName>
</protein>
<dbReference type="Pfam" id="PF00538">
    <property type="entry name" value="Linker_histone"/>
    <property type="match status" value="1"/>
</dbReference>
<evidence type="ECO:0000256" key="1">
    <source>
        <dbReference type="ARBA" id="ARBA00020833"/>
    </source>
</evidence>
<feature type="region of interest" description="Disordered" evidence="2">
    <location>
        <begin position="263"/>
        <end position="301"/>
    </location>
</feature>
<evidence type="ECO:0000313" key="5">
    <source>
        <dbReference type="Proteomes" id="UP000298030"/>
    </source>
</evidence>
<feature type="domain" description="H15" evidence="3">
    <location>
        <begin position="309"/>
        <end position="378"/>
    </location>
</feature>
<dbReference type="SUPFAM" id="SSF46785">
    <property type="entry name" value="Winged helix' DNA-binding domain"/>
    <property type="match status" value="1"/>
</dbReference>
<evidence type="ECO:0000313" key="4">
    <source>
        <dbReference type="EMBL" id="TEB36158.1"/>
    </source>
</evidence>
<feature type="compositionally biased region" description="Low complexity" evidence="2">
    <location>
        <begin position="89"/>
        <end position="99"/>
    </location>
</feature>
<keyword evidence="5" id="KW-1185">Reference proteome</keyword>
<dbReference type="AlphaFoldDB" id="A0A4Y7TQF5"/>
<dbReference type="InterPro" id="IPR036388">
    <property type="entry name" value="WH-like_DNA-bd_sf"/>
</dbReference>
<evidence type="ECO:0000259" key="3">
    <source>
        <dbReference type="PROSITE" id="PS51504"/>
    </source>
</evidence>
<dbReference type="GO" id="GO:0006334">
    <property type="term" value="P:nucleosome assembly"/>
    <property type="evidence" value="ECO:0007669"/>
    <property type="project" value="InterPro"/>
</dbReference>
<dbReference type="EMBL" id="QPFP01000006">
    <property type="protein sequence ID" value="TEB36158.1"/>
    <property type="molecule type" value="Genomic_DNA"/>
</dbReference>
<organism evidence="4 5">
    <name type="scientific">Coprinellus micaceus</name>
    <name type="common">Glistening ink-cap mushroom</name>
    <name type="synonym">Coprinus micaceus</name>
    <dbReference type="NCBI Taxonomy" id="71717"/>
    <lineage>
        <taxon>Eukaryota</taxon>
        <taxon>Fungi</taxon>
        <taxon>Dikarya</taxon>
        <taxon>Basidiomycota</taxon>
        <taxon>Agaricomycotina</taxon>
        <taxon>Agaricomycetes</taxon>
        <taxon>Agaricomycetidae</taxon>
        <taxon>Agaricales</taxon>
        <taxon>Agaricineae</taxon>
        <taxon>Psathyrellaceae</taxon>
        <taxon>Coprinellus</taxon>
    </lineage>
</organism>
<evidence type="ECO:0000256" key="2">
    <source>
        <dbReference type="SAM" id="MobiDB-lite"/>
    </source>
</evidence>
<dbReference type="OrthoDB" id="5863171at2759"/>
<feature type="compositionally biased region" description="Low complexity" evidence="2">
    <location>
        <begin position="168"/>
        <end position="218"/>
    </location>
</feature>
<dbReference type="GO" id="GO:0003677">
    <property type="term" value="F:DNA binding"/>
    <property type="evidence" value="ECO:0007669"/>
    <property type="project" value="InterPro"/>
</dbReference>
<feature type="compositionally biased region" description="Pro residues" evidence="2">
    <location>
        <begin position="278"/>
        <end position="297"/>
    </location>
</feature>
<name>A0A4Y7TQF5_COPMI</name>
<dbReference type="Gene3D" id="1.10.10.10">
    <property type="entry name" value="Winged helix-like DNA-binding domain superfamily/Winged helix DNA-binding domain"/>
    <property type="match status" value="1"/>
</dbReference>
<comment type="caution">
    <text evidence="4">The sequence shown here is derived from an EMBL/GenBank/DDBJ whole genome shotgun (WGS) entry which is preliminary data.</text>
</comment>
<feature type="compositionally biased region" description="Basic and acidic residues" evidence="2">
    <location>
        <begin position="128"/>
        <end position="157"/>
    </location>
</feature>
<dbReference type="PROSITE" id="PS51504">
    <property type="entry name" value="H15"/>
    <property type="match status" value="1"/>
</dbReference>
<sequence length="392" mass="41807">MQVAGSAYPASQPLYPYPNHYHHHHHPIPVAHDHELKRQYLTLLPPQQIIEICLTFDVHVPPYVKASIWPIDINAAIAGLRKQLAASSSSAQSQDAGGSTKSPQEATEGGSEDRCGEGAIMGSLTAGSRERTPAPDQDQAKSKESVDEPRPPDKGVAPEEGTGENTDTSASISSATSTAEAPSTTETETASTSTTSSASTSTPTPAGETPAPGISAAITAPPIATPAVSPVAQPVPVAYPHQPYGYPYAPYYPPPPPGYPYPHPHHQYPYPHPHQHAYPPPQPPTTMPPVPPPPAPPLAIMQEGQSADDLPSYEEMIVEALIDSNDPEGCAPKDLFTWMAARYPVQSNFRPSASQALQKAYKRGRLEKSINNKYRLNSAWEGGNVSIAAPRS</sequence>
<dbReference type="GO" id="GO:0000786">
    <property type="term" value="C:nucleosome"/>
    <property type="evidence" value="ECO:0007669"/>
    <property type="project" value="InterPro"/>
</dbReference>
<feature type="region of interest" description="Disordered" evidence="2">
    <location>
        <begin position="89"/>
        <end position="218"/>
    </location>
</feature>
<accession>A0A4Y7TQF5</accession>
<reference evidence="4 5" key="1">
    <citation type="journal article" date="2019" name="Nat. Ecol. Evol.">
        <title>Megaphylogeny resolves global patterns of mushroom evolution.</title>
        <authorList>
            <person name="Varga T."/>
            <person name="Krizsan K."/>
            <person name="Foldi C."/>
            <person name="Dima B."/>
            <person name="Sanchez-Garcia M."/>
            <person name="Sanchez-Ramirez S."/>
            <person name="Szollosi G.J."/>
            <person name="Szarkandi J.G."/>
            <person name="Papp V."/>
            <person name="Albert L."/>
            <person name="Andreopoulos W."/>
            <person name="Angelini C."/>
            <person name="Antonin V."/>
            <person name="Barry K.W."/>
            <person name="Bougher N.L."/>
            <person name="Buchanan P."/>
            <person name="Buyck B."/>
            <person name="Bense V."/>
            <person name="Catcheside P."/>
            <person name="Chovatia M."/>
            <person name="Cooper J."/>
            <person name="Damon W."/>
            <person name="Desjardin D."/>
            <person name="Finy P."/>
            <person name="Geml J."/>
            <person name="Haridas S."/>
            <person name="Hughes K."/>
            <person name="Justo A."/>
            <person name="Karasinski D."/>
            <person name="Kautmanova I."/>
            <person name="Kiss B."/>
            <person name="Kocsube S."/>
            <person name="Kotiranta H."/>
            <person name="LaButti K.M."/>
            <person name="Lechner B.E."/>
            <person name="Liimatainen K."/>
            <person name="Lipzen A."/>
            <person name="Lukacs Z."/>
            <person name="Mihaltcheva S."/>
            <person name="Morgado L.N."/>
            <person name="Niskanen T."/>
            <person name="Noordeloos M.E."/>
            <person name="Ohm R.A."/>
            <person name="Ortiz-Santana B."/>
            <person name="Ovrebo C."/>
            <person name="Racz N."/>
            <person name="Riley R."/>
            <person name="Savchenko A."/>
            <person name="Shiryaev A."/>
            <person name="Soop K."/>
            <person name="Spirin V."/>
            <person name="Szebenyi C."/>
            <person name="Tomsovsky M."/>
            <person name="Tulloss R.E."/>
            <person name="Uehling J."/>
            <person name="Grigoriev I.V."/>
            <person name="Vagvolgyi C."/>
            <person name="Papp T."/>
            <person name="Martin F.M."/>
            <person name="Miettinen O."/>
            <person name="Hibbett D.S."/>
            <person name="Nagy L.G."/>
        </authorList>
    </citation>
    <scope>NUCLEOTIDE SEQUENCE [LARGE SCALE GENOMIC DNA]</scope>
    <source>
        <strain evidence="4 5">FP101781</strain>
    </source>
</reference>
<gene>
    <name evidence="4" type="ORF">FA13DRAFT_1231371</name>
</gene>
<dbReference type="InterPro" id="IPR005818">
    <property type="entry name" value="Histone_H1/H5_H15"/>
</dbReference>